<proteinExistence type="predicted"/>
<organism evidence="3 4">
    <name type="scientific">Podospora fimiseda</name>
    <dbReference type="NCBI Taxonomy" id="252190"/>
    <lineage>
        <taxon>Eukaryota</taxon>
        <taxon>Fungi</taxon>
        <taxon>Dikarya</taxon>
        <taxon>Ascomycota</taxon>
        <taxon>Pezizomycotina</taxon>
        <taxon>Sordariomycetes</taxon>
        <taxon>Sordariomycetidae</taxon>
        <taxon>Sordariales</taxon>
        <taxon>Podosporaceae</taxon>
        <taxon>Podospora</taxon>
    </lineage>
</organism>
<dbReference type="SUPFAM" id="SSF56112">
    <property type="entry name" value="Protein kinase-like (PK-like)"/>
    <property type="match status" value="1"/>
</dbReference>
<dbReference type="InterPro" id="IPR000719">
    <property type="entry name" value="Prot_kinase_dom"/>
</dbReference>
<dbReference type="AlphaFoldDB" id="A0AAN7BG99"/>
<comment type="caution">
    <text evidence="3">The sequence shown here is derived from an EMBL/GenBank/DDBJ whole genome shotgun (WGS) entry which is preliminary data.</text>
</comment>
<evidence type="ECO:0000256" key="1">
    <source>
        <dbReference type="SAM" id="MobiDB-lite"/>
    </source>
</evidence>
<dbReference type="CDD" id="cd00180">
    <property type="entry name" value="PKc"/>
    <property type="match status" value="1"/>
</dbReference>
<evidence type="ECO:0000259" key="2">
    <source>
        <dbReference type="PROSITE" id="PS50011"/>
    </source>
</evidence>
<protein>
    <submittedName>
        <fullName evidence="3">Kinase-like domain-containing protein</fullName>
    </submittedName>
</protein>
<evidence type="ECO:0000313" key="3">
    <source>
        <dbReference type="EMBL" id="KAK4222697.1"/>
    </source>
</evidence>
<dbReference type="Gene3D" id="1.10.510.10">
    <property type="entry name" value="Transferase(Phosphotransferase) domain 1"/>
    <property type="match status" value="1"/>
</dbReference>
<dbReference type="InterPro" id="IPR011009">
    <property type="entry name" value="Kinase-like_dom_sf"/>
</dbReference>
<name>A0AAN7BG99_9PEZI</name>
<dbReference type="EMBL" id="MU865458">
    <property type="protein sequence ID" value="KAK4222697.1"/>
    <property type="molecule type" value="Genomic_DNA"/>
</dbReference>
<evidence type="ECO:0000313" key="4">
    <source>
        <dbReference type="Proteomes" id="UP001301958"/>
    </source>
</evidence>
<dbReference type="PROSITE" id="PS50011">
    <property type="entry name" value="PROTEIN_KINASE_DOM"/>
    <property type="match status" value="1"/>
</dbReference>
<feature type="region of interest" description="Disordered" evidence="1">
    <location>
        <begin position="496"/>
        <end position="556"/>
    </location>
</feature>
<reference evidence="3" key="1">
    <citation type="journal article" date="2023" name="Mol. Phylogenet. Evol.">
        <title>Genome-scale phylogeny and comparative genomics of the fungal order Sordariales.</title>
        <authorList>
            <person name="Hensen N."/>
            <person name="Bonometti L."/>
            <person name="Westerberg I."/>
            <person name="Brannstrom I.O."/>
            <person name="Guillou S."/>
            <person name="Cros-Aarteil S."/>
            <person name="Calhoun S."/>
            <person name="Haridas S."/>
            <person name="Kuo A."/>
            <person name="Mondo S."/>
            <person name="Pangilinan J."/>
            <person name="Riley R."/>
            <person name="LaButti K."/>
            <person name="Andreopoulos B."/>
            <person name="Lipzen A."/>
            <person name="Chen C."/>
            <person name="Yan M."/>
            <person name="Daum C."/>
            <person name="Ng V."/>
            <person name="Clum A."/>
            <person name="Steindorff A."/>
            <person name="Ohm R.A."/>
            <person name="Martin F."/>
            <person name="Silar P."/>
            <person name="Natvig D.O."/>
            <person name="Lalanne C."/>
            <person name="Gautier V."/>
            <person name="Ament-Velasquez S.L."/>
            <person name="Kruys A."/>
            <person name="Hutchinson M.I."/>
            <person name="Powell A.J."/>
            <person name="Barry K."/>
            <person name="Miller A.N."/>
            <person name="Grigoriev I.V."/>
            <person name="Debuchy R."/>
            <person name="Gladieux P."/>
            <person name="Hiltunen Thoren M."/>
            <person name="Johannesson H."/>
        </authorList>
    </citation>
    <scope>NUCLEOTIDE SEQUENCE</scope>
    <source>
        <strain evidence="3">CBS 990.96</strain>
    </source>
</reference>
<keyword evidence="3" id="KW-0808">Transferase</keyword>
<feature type="compositionally biased region" description="Polar residues" evidence="1">
    <location>
        <begin position="514"/>
        <end position="526"/>
    </location>
</feature>
<accession>A0AAN7BG99</accession>
<dbReference type="Pfam" id="PF00069">
    <property type="entry name" value="Pkinase"/>
    <property type="match status" value="1"/>
</dbReference>
<sequence length="556" mass="62978">MGLFRQLNLGAVTSALDDSKFIPLDLLDKLITLETITQSLRAGSKLVAYFWSDNLPRQIHQHARKVFTVLVLLGKEPTIQDLFADGLTDQDLPLFRKGDTDILLSKRTGREFTSFQSWEPARVQDFIDKQWLVQAPVMDEVGLEFKLEKVCPLPFLPGNEGKVRGGNTGVFVHQVRFHSAHCSEAFAAAAKGLVAVKEVQSERTSTKERDNLTLMKQFPHEHLIKPLAIIERDSIDEKESVSYFIFPWAHGGDLRQFWKRYNNDSQTALSPHLLLWALRQMLGISDGMKQMHVNGIRHGDIKPQNILHFIDPGDPDNPDPSKLGTLVLADVGVSKHHKDATNVRHWATKTNEVTISYEAPEAEYDQLHKKPRSRRYDMWSLGCMYLEFSVWLLYGFQAVEVFRSRRTSSKDDPTTAPGNFFTQRSPNSVTIHSKVTRALRHLRKDPRCGPETALGDLTKLIADRLLRIDPMDRAEAPELQQAVQAIFDRAEKDPEYLGQQLPSPPEIPPFFLRSTKNTSSTGQSRASFSSDRTDLSSRSSLMSHLSLKEENEDAVD</sequence>
<dbReference type="PANTHER" id="PTHR24359:SF1">
    <property type="entry name" value="INHIBITOR OF NUCLEAR FACTOR KAPPA-B KINASE EPSILON SUBUNIT HOMOLOG 1-RELATED"/>
    <property type="match status" value="1"/>
</dbReference>
<gene>
    <name evidence="3" type="ORF">QBC38DRAFT_512801</name>
</gene>
<dbReference type="PANTHER" id="PTHR24359">
    <property type="entry name" value="SERINE/THREONINE-PROTEIN KINASE SBK1"/>
    <property type="match status" value="1"/>
</dbReference>
<keyword evidence="4" id="KW-1185">Reference proteome</keyword>
<feature type="compositionally biased region" description="Low complexity" evidence="1">
    <location>
        <begin position="536"/>
        <end position="545"/>
    </location>
</feature>
<keyword evidence="3" id="KW-0418">Kinase</keyword>
<dbReference type="Proteomes" id="UP001301958">
    <property type="component" value="Unassembled WGS sequence"/>
</dbReference>
<reference evidence="3" key="2">
    <citation type="submission" date="2023-05" db="EMBL/GenBank/DDBJ databases">
        <authorList>
            <consortium name="Lawrence Berkeley National Laboratory"/>
            <person name="Steindorff A."/>
            <person name="Hensen N."/>
            <person name="Bonometti L."/>
            <person name="Westerberg I."/>
            <person name="Brannstrom I.O."/>
            <person name="Guillou S."/>
            <person name="Cros-Aarteil S."/>
            <person name="Calhoun S."/>
            <person name="Haridas S."/>
            <person name="Kuo A."/>
            <person name="Mondo S."/>
            <person name="Pangilinan J."/>
            <person name="Riley R."/>
            <person name="Labutti K."/>
            <person name="Andreopoulos B."/>
            <person name="Lipzen A."/>
            <person name="Chen C."/>
            <person name="Yanf M."/>
            <person name="Daum C."/>
            <person name="Ng V."/>
            <person name="Clum A."/>
            <person name="Ohm R."/>
            <person name="Martin F."/>
            <person name="Silar P."/>
            <person name="Natvig D."/>
            <person name="Lalanne C."/>
            <person name="Gautier V."/>
            <person name="Ament-Velasquez S.L."/>
            <person name="Kruys A."/>
            <person name="Hutchinson M.I."/>
            <person name="Powell A.J."/>
            <person name="Barry K."/>
            <person name="Miller A.N."/>
            <person name="Grigoriev I.V."/>
            <person name="Debuchy R."/>
            <person name="Gladieux P."/>
            <person name="Thoren M.H."/>
            <person name="Johannesson H."/>
        </authorList>
    </citation>
    <scope>NUCLEOTIDE SEQUENCE</scope>
    <source>
        <strain evidence="3">CBS 990.96</strain>
    </source>
</reference>
<dbReference type="GO" id="GO:0005524">
    <property type="term" value="F:ATP binding"/>
    <property type="evidence" value="ECO:0007669"/>
    <property type="project" value="InterPro"/>
</dbReference>
<dbReference type="SMART" id="SM00220">
    <property type="entry name" value="S_TKc"/>
    <property type="match status" value="1"/>
</dbReference>
<feature type="domain" description="Protein kinase" evidence="2">
    <location>
        <begin position="157"/>
        <end position="487"/>
    </location>
</feature>
<dbReference type="GO" id="GO:0004674">
    <property type="term" value="F:protein serine/threonine kinase activity"/>
    <property type="evidence" value="ECO:0007669"/>
    <property type="project" value="TreeGrafter"/>
</dbReference>